<dbReference type="InterPro" id="IPR018936">
    <property type="entry name" value="PI3/4_kinase_CS"/>
</dbReference>
<keyword evidence="3 9" id="KW-0418">Kinase</keyword>
<keyword evidence="4" id="KW-0067">ATP-binding</keyword>
<dbReference type="InterPro" id="IPR029071">
    <property type="entry name" value="Ubiquitin-like_domsf"/>
</dbReference>
<dbReference type="GO" id="GO:0016477">
    <property type="term" value="P:cell migration"/>
    <property type="evidence" value="ECO:0007669"/>
    <property type="project" value="TreeGrafter"/>
</dbReference>
<dbReference type="SUPFAM" id="SSF48371">
    <property type="entry name" value="ARM repeat"/>
    <property type="match status" value="1"/>
</dbReference>
<keyword evidence="2" id="KW-0547">Nucleotide-binding</keyword>
<dbReference type="Gene3D" id="1.25.40.70">
    <property type="entry name" value="Phosphatidylinositol 3-kinase, accessory domain (PIK)"/>
    <property type="match status" value="1"/>
</dbReference>
<dbReference type="PROSITE" id="PS50290">
    <property type="entry name" value="PI3_4_KINASE_3"/>
    <property type="match status" value="1"/>
</dbReference>
<feature type="compositionally biased region" description="Polar residues" evidence="5">
    <location>
        <begin position="397"/>
        <end position="412"/>
    </location>
</feature>
<dbReference type="GO" id="GO:0005886">
    <property type="term" value="C:plasma membrane"/>
    <property type="evidence" value="ECO:0007669"/>
    <property type="project" value="TreeGrafter"/>
</dbReference>
<evidence type="ECO:0000256" key="3">
    <source>
        <dbReference type="ARBA" id="ARBA00022777"/>
    </source>
</evidence>
<dbReference type="GO" id="GO:0035005">
    <property type="term" value="F:1-phosphatidylinositol-4-phosphate 3-kinase activity"/>
    <property type="evidence" value="ECO:0007669"/>
    <property type="project" value="TreeGrafter"/>
</dbReference>
<accession>D3AWU2</accession>
<feature type="compositionally biased region" description="Low complexity" evidence="5">
    <location>
        <begin position="358"/>
        <end position="376"/>
    </location>
</feature>
<dbReference type="SUPFAM" id="SSF56112">
    <property type="entry name" value="Protein kinase-like (PK-like)"/>
    <property type="match status" value="1"/>
</dbReference>
<dbReference type="InterPro" id="IPR035448">
    <property type="entry name" value="PI3Kc"/>
</dbReference>
<dbReference type="InterPro" id="IPR042236">
    <property type="entry name" value="PI3K_accessory_sf"/>
</dbReference>
<dbReference type="InterPro" id="IPR001263">
    <property type="entry name" value="PI3K_accessory_dom"/>
</dbReference>
<dbReference type="AlphaFoldDB" id="D3AWU2"/>
<reference evidence="9 10" key="1">
    <citation type="journal article" date="2011" name="Genome Res.">
        <title>Phylogeny-wide analysis of social amoeba genomes highlights ancient origins for complex intercellular communication.</title>
        <authorList>
            <person name="Heidel A.J."/>
            <person name="Lawal H.M."/>
            <person name="Felder M."/>
            <person name="Schilde C."/>
            <person name="Helps N.R."/>
            <person name="Tunggal B."/>
            <person name="Rivero F."/>
            <person name="John U."/>
            <person name="Schleicher M."/>
            <person name="Eichinger L."/>
            <person name="Platzer M."/>
            <person name="Noegel A.A."/>
            <person name="Schaap P."/>
            <person name="Gloeckner G."/>
        </authorList>
    </citation>
    <scope>NUCLEOTIDE SEQUENCE [LARGE SCALE GENOMIC DNA]</scope>
    <source>
        <strain evidence="10">ATCC 26659 / Pp 5 / PN500</strain>
    </source>
</reference>
<dbReference type="GO" id="GO:0043491">
    <property type="term" value="P:phosphatidylinositol 3-kinase/protein kinase B signal transduction"/>
    <property type="evidence" value="ECO:0007669"/>
    <property type="project" value="TreeGrafter"/>
</dbReference>
<comment type="caution">
    <text evidence="9">The sequence shown here is derived from an EMBL/GenBank/DDBJ whole genome shotgun (WGS) entry which is preliminary data.</text>
</comment>
<feature type="compositionally biased region" description="Polar residues" evidence="5">
    <location>
        <begin position="32"/>
        <end position="55"/>
    </location>
</feature>
<dbReference type="SMART" id="SM00145">
    <property type="entry name" value="PI3Ka"/>
    <property type="match status" value="1"/>
</dbReference>
<dbReference type="GO" id="GO:0048015">
    <property type="term" value="P:phosphatidylinositol-mediated signaling"/>
    <property type="evidence" value="ECO:0007669"/>
    <property type="project" value="TreeGrafter"/>
</dbReference>
<dbReference type="SUPFAM" id="SSF54236">
    <property type="entry name" value="Ubiquitin-like"/>
    <property type="match status" value="1"/>
</dbReference>
<dbReference type="RefSeq" id="XP_020438869.1">
    <property type="nucleotide sequence ID" value="XM_020571595.1"/>
</dbReference>
<dbReference type="GO" id="GO:0016303">
    <property type="term" value="F:1-phosphatidylinositol-3-kinase activity"/>
    <property type="evidence" value="ECO:0007669"/>
    <property type="project" value="TreeGrafter"/>
</dbReference>
<dbReference type="OMA" id="CAGCCVY"/>
<evidence type="ECO:0000256" key="2">
    <source>
        <dbReference type="ARBA" id="ARBA00022741"/>
    </source>
</evidence>
<sequence length="1233" mass="139651">MVKKEYLRSNSRTDIHNNNELDLDLSDLTIKNNSTTNQQDSKSSSTASKLNNLTTILKKPEPTKVMSKSTSSLPEVPIHQLVNNNSNSNNNNNNGSGNSNGNGRPMLSRQKSEYRVGQSPDLSEHKPIQYPLTIMVNSEVHYCMYSLEFDSISTLRQNIYTHLEKKAPHILTNLEACQPDDLSIKTTSFTFFLNEPKVYLKYIPFFADQINQTSDHSLNPVLYIVSNKIEQLFNNQISQIIDNYNESIKTTNPESIYFRTKMINFLDSISKQRKKLDGDLKTYRTPMSSFIRIRSVTSPLPSTASFNNNYQMRPMSPPTFSNPLIHQSIQTSPTFLSRPLDISNANNNNHLHGSGGKLSLNDSTSSVSPSPSPLLNGSGGWKSCSPSNRTGRESPTIMISPNNQPNTTTTSVGHSGTCTIRLFISDNIIKTFQCHVQTSVGELIDTIYSKFSKFIQISQSKENANAKSPLTGSDLKSMFVFKIRGLEIYLLNQSIPLSSIDFINTKSRRQKKIDLLLIPREKVDQQITTNTYDYSELSKLHSRDSLEIELQDDWDGASNSNTLASHQVTKRLRIRIGGLKNFSPEMIPSLSAPEKSTSAREDIVLGWINCRVWNYQYRINSGFHCLRTYDNKPDPTGSIIQSSLMHAIQLSFEIEMNSPTILFTPFPPTTSSTSSSSSTSSTPTASSPLSSSIDLNNSSELNNELSFSEMQQLSAIIEKDPLTDLTQDERVLCWKYRHYCKFIAKSTSKVISSVPWNEPSGVQELYQLLHDWVPLEPVDTLELLSSKFLDREIRKFAIMTLRRMSDSELSLYLPQLVQALKHEPNHYSTLAKFLLRRVLLNRQQMGHYFFWHLKAEISNLNAELHSEWVERYTLILESFLRGSGPRLNEISKQYDLYEKIKGIAISVKNIPNTKRRDYLQTTLGQLKLASDFQLPINPEMKVRGIELTSCKIKESKTLPLWLSFYNHDPLGDNILTIFKAGDDLRQDQLTLQMIDLMDRMWLLEGIDLQTISYKCIATGPFEGMIEIVGESITIAEIQKLSGGITAAFSETAIATWLKQMNPSEFEYQLAVENFVRSCAGCCVYTWILGIGDRHNDNIMITKSGHLFHIDFGRFLGNVQTWNGIKRERAPFVFPPSFAHIIGEHFKTFEDLCGKAYNIIRRKAHVFINLFLMMVSTGMPELNHRDDIKYLRDALALDLTSDQASAKFSEMIQESIKSKATGVNFAVHILANPN</sequence>
<proteinExistence type="predicted"/>
<gene>
    <name evidence="9" type="primary">pikC</name>
    <name evidence="9" type="ORF">PPL_00570</name>
</gene>
<dbReference type="STRING" id="670386.D3AWU2"/>
<evidence type="ECO:0000256" key="4">
    <source>
        <dbReference type="ARBA" id="ARBA00022840"/>
    </source>
</evidence>
<name>D3AWU2_HETP5</name>
<organism evidence="9 10">
    <name type="scientific">Heterostelium pallidum (strain ATCC 26659 / Pp 5 / PN500)</name>
    <name type="common">Cellular slime mold</name>
    <name type="synonym">Polysphondylium pallidum</name>
    <dbReference type="NCBI Taxonomy" id="670386"/>
    <lineage>
        <taxon>Eukaryota</taxon>
        <taxon>Amoebozoa</taxon>
        <taxon>Evosea</taxon>
        <taxon>Eumycetozoa</taxon>
        <taxon>Dictyostelia</taxon>
        <taxon>Acytosteliales</taxon>
        <taxon>Acytosteliaceae</taxon>
        <taxon>Heterostelium</taxon>
    </lineage>
</organism>
<dbReference type="InParanoid" id="D3AWU2"/>
<dbReference type="Gene3D" id="3.30.1010.10">
    <property type="entry name" value="Phosphatidylinositol 3-kinase Catalytic Subunit, Chain A, domain 4"/>
    <property type="match status" value="1"/>
</dbReference>
<dbReference type="GO" id="GO:0005524">
    <property type="term" value="F:ATP binding"/>
    <property type="evidence" value="ECO:0007669"/>
    <property type="project" value="UniProtKB-KW"/>
</dbReference>
<evidence type="ECO:0000259" key="7">
    <source>
        <dbReference type="PROSITE" id="PS51545"/>
    </source>
</evidence>
<dbReference type="FunCoup" id="D3AWU2">
    <property type="interactions" value="33"/>
</dbReference>
<evidence type="ECO:0000259" key="8">
    <source>
        <dbReference type="PROSITE" id="PS51546"/>
    </source>
</evidence>
<dbReference type="InterPro" id="IPR000341">
    <property type="entry name" value="PI3K_Ras-bd_dom"/>
</dbReference>
<evidence type="ECO:0000259" key="6">
    <source>
        <dbReference type="PROSITE" id="PS50290"/>
    </source>
</evidence>
<dbReference type="InterPro" id="IPR011009">
    <property type="entry name" value="Kinase-like_dom_sf"/>
</dbReference>
<dbReference type="InterPro" id="IPR016024">
    <property type="entry name" value="ARM-type_fold"/>
</dbReference>
<dbReference type="PROSITE" id="PS51545">
    <property type="entry name" value="PIK_HELICAL"/>
    <property type="match status" value="1"/>
</dbReference>
<dbReference type="CDD" id="cd00891">
    <property type="entry name" value="PI3Kc"/>
    <property type="match status" value="1"/>
</dbReference>
<evidence type="ECO:0000313" key="10">
    <source>
        <dbReference type="Proteomes" id="UP000001396"/>
    </source>
</evidence>
<dbReference type="Pfam" id="PF00794">
    <property type="entry name" value="PI3K_rbd"/>
    <property type="match status" value="1"/>
</dbReference>
<keyword evidence="10" id="KW-1185">Reference proteome</keyword>
<dbReference type="InterPro" id="IPR000403">
    <property type="entry name" value="PI3/4_kinase_cat_dom"/>
</dbReference>
<dbReference type="Pfam" id="PF00613">
    <property type="entry name" value="PI3Ka"/>
    <property type="match status" value="1"/>
</dbReference>
<dbReference type="GO" id="GO:0005942">
    <property type="term" value="C:phosphatidylinositol 3-kinase complex"/>
    <property type="evidence" value="ECO:0007669"/>
    <property type="project" value="TreeGrafter"/>
</dbReference>
<evidence type="ECO:0000256" key="1">
    <source>
        <dbReference type="ARBA" id="ARBA00022679"/>
    </source>
</evidence>
<protein>
    <submittedName>
        <fullName evidence="9">Phosphatidylinositol-4,5-diphosphate 3-kinase</fullName>
    </submittedName>
</protein>
<feature type="region of interest" description="Disordered" evidence="5">
    <location>
        <begin position="665"/>
        <end position="693"/>
    </location>
</feature>
<dbReference type="Gene3D" id="3.10.20.90">
    <property type="entry name" value="Phosphatidylinositol 3-kinase Catalytic Subunit, Chain A, domain 1"/>
    <property type="match status" value="1"/>
</dbReference>
<keyword evidence="1" id="KW-0808">Transferase</keyword>
<dbReference type="PROSITE" id="PS00916">
    <property type="entry name" value="PI3_4_KINASE_2"/>
    <property type="match status" value="1"/>
</dbReference>
<dbReference type="PROSITE" id="PS00915">
    <property type="entry name" value="PI3_4_KINASE_1"/>
    <property type="match status" value="1"/>
</dbReference>
<dbReference type="GeneID" id="31356103"/>
<dbReference type="SMART" id="SM00146">
    <property type="entry name" value="PI3Kc"/>
    <property type="match status" value="1"/>
</dbReference>
<dbReference type="FunFam" id="1.10.1070.11:FF:000001">
    <property type="entry name" value="Phosphatidylinositol 4,5-bisphosphate 3-kinase catalytic subunit"/>
    <property type="match status" value="1"/>
</dbReference>
<feature type="region of interest" description="Disordered" evidence="5">
    <location>
        <begin position="346"/>
        <end position="412"/>
    </location>
</feature>
<dbReference type="Gene3D" id="1.10.1070.11">
    <property type="entry name" value="Phosphatidylinositol 3-/4-kinase, catalytic domain"/>
    <property type="match status" value="1"/>
</dbReference>
<dbReference type="InterPro" id="IPR015433">
    <property type="entry name" value="PI3/4_kinase"/>
</dbReference>
<evidence type="ECO:0000313" key="9">
    <source>
        <dbReference type="EMBL" id="EFA86765.1"/>
    </source>
</evidence>
<dbReference type="FunFam" id="3.30.1010.10:FF:000001">
    <property type="entry name" value="Phosphatidylinositol 4-phosphate 3-kinase C2 domain-containing subunit beta"/>
    <property type="match status" value="1"/>
</dbReference>
<dbReference type="PANTHER" id="PTHR10048:SF55">
    <property type="entry name" value="PHOSPHATIDYLINOSITOL 3-KINASE"/>
    <property type="match status" value="1"/>
</dbReference>
<dbReference type="PROSITE" id="PS51546">
    <property type="entry name" value="PI3K_RBD"/>
    <property type="match status" value="1"/>
</dbReference>
<feature type="domain" description="PI3K-RBD" evidence="8">
    <location>
        <begin position="415"/>
        <end position="519"/>
    </location>
</feature>
<feature type="region of interest" description="Disordered" evidence="5">
    <location>
        <begin position="32"/>
        <end position="122"/>
    </location>
</feature>
<dbReference type="Proteomes" id="UP000001396">
    <property type="component" value="Unassembled WGS sequence"/>
</dbReference>
<dbReference type="Pfam" id="PF00454">
    <property type="entry name" value="PI3_PI4_kinase"/>
    <property type="match status" value="1"/>
</dbReference>
<feature type="compositionally biased region" description="Low complexity" evidence="5">
    <location>
        <begin position="83"/>
        <end position="103"/>
    </location>
</feature>
<dbReference type="SMART" id="SM00144">
    <property type="entry name" value="PI3K_rbd"/>
    <property type="match status" value="1"/>
</dbReference>
<evidence type="ECO:0000256" key="5">
    <source>
        <dbReference type="SAM" id="MobiDB-lite"/>
    </source>
</evidence>
<dbReference type="EMBL" id="ADBJ01000002">
    <property type="protein sequence ID" value="EFA86765.1"/>
    <property type="molecule type" value="Genomic_DNA"/>
</dbReference>
<feature type="domain" description="PIK helical" evidence="7">
    <location>
        <begin position="699"/>
        <end position="882"/>
    </location>
</feature>
<dbReference type="GO" id="GO:0005737">
    <property type="term" value="C:cytoplasm"/>
    <property type="evidence" value="ECO:0007669"/>
    <property type="project" value="TreeGrafter"/>
</dbReference>
<feature type="domain" description="PI3K/PI4K catalytic" evidence="6">
    <location>
        <begin position="946"/>
        <end position="1219"/>
    </location>
</feature>
<dbReference type="InterPro" id="IPR036940">
    <property type="entry name" value="PI3/4_kinase_cat_sf"/>
</dbReference>
<dbReference type="PANTHER" id="PTHR10048">
    <property type="entry name" value="PHOSPHATIDYLINOSITOL KINASE"/>
    <property type="match status" value="1"/>
</dbReference>